<gene>
    <name evidence="1" type="ORF">BU16DRAFT_580486</name>
</gene>
<name>A0A6A6QZJ9_9PEZI</name>
<dbReference type="EMBL" id="MU004186">
    <property type="protein sequence ID" value="KAF2497918.1"/>
    <property type="molecule type" value="Genomic_DNA"/>
</dbReference>
<dbReference type="InterPro" id="IPR011008">
    <property type="entry name" value="Dimeric_a/b-barrel"/>
</dbReference>
<dbReference type="PANTHER" id="PTHR42052">
    <property type="entry name" value="ABM DOMAIN-CONTAINING PROTEIN"/>
    <property type="match status" value="1"/>
</dbReference>
<dbReference type="Proteomes" id="UP000799750">
    <property type="component" value="Unassembled WGS sequence"/>
</dbReference>
<keyword evidence="2" id="KW-1185">Reference proteome</keyword>
<protein>
    <recommendedName>
        <fullName evidence="3">ABM domain-containing protein</fullName>
    </recommendedName>
</protein>
<dbReference type="Gene3D" id="3.30.70.100">
    <property type="match status" value="2"/>
</dbReference>
<organism evidence="1 2">
    <name type="scientific">Lophium mytilinum</name>
    <dbReference type="NCBI Taxonomy" id="390894"/>
    <lineage>
        <taxon>Eukaryota</taxon>
        <taxon>Fungi</taxon>
        <taxon>Dikarya</taxon>
        <taxon>Ascomycota</taxon>
        <taxon>Pezizomycotina</taxon>
        <taxon>Dothideomycetes</taxon>
        <taxon>Pleosporomycetidae</taxon>
        <taxon>Mytilinidiales</taxon>
        <taxon>Mytilinidiaceae</taxon>
        <taxon>Lophium</taxon>
    </lineage>
</organism>
<dbReference type="SUPFAM" id="SSF54909">
    <property type="entry name" value="Dimeric alpha+beta barrel"/>
    <property type="match status" value="1"/>
</dbReference>
<reference evidence="1" key="1">
    <citation type="journal article" date="2020" name="Stud. Mycol.">
        <title>101 Dothideomycetes genomes: a test case for predicting lifestyles and emergence of pathogens.</title>
        <authorList>
            <person name="Haridas S."/>
            <person name="Albert R."/>
            <person name="Binder M."/>
            <person name="Bloem J."/>
            <person name="Labutti K."/>
            <person name="Salamov A."/>
            <person name="Andreopoulos B."/>
            <person name="Baker S."/>
            <person name="Barry K."/>
            <person name="Bills G."/>
            <person name="Bluhm B."/>
            <person name="Cannon C."/>
            <person name="Castanera R."/>
            <person name="Culley D."/>
            <person name="Daum C."/>
            <person name="Ezra D."/>
            <person name="Gonzalez J."/>
            <person name="Henrissat B."/>
            <person name="Kuo A."/>
            <person name="Liang C."/>
            <person name="Lipzen A."/>
            <person name="Lutzoni F."/>
            <person name="Magnuson J."/>
            <person name="Mondo S."/>
            <person name="Nolan M."/>
            <person name="Ohm R."/>
            <person name="Pangilinan J."/>
            <person name="Park H.-J."/>
            <person name="Ramirez L."/>
            <person name="Alfaro M."/>
            <person name="Sun H."/>
            <person name="Tritt A."/>
            <person name="Yoshinaga Y."/>
            <person name="Zwiers L.-H."/>
            <person name="Turgeon B."/>
            <person name="Goodwin S."/>
            <person name="Spatafora J."/>
            <person name="Crous P."/>
            <person name="Grigoriev I."/>
        </authorList>
    </citation>
    <scope>NUCLEOTIDE SEQUENCE</scope>
    <source>
        <strain evidence="1">CBS 269.34</strain>
    </source>
</reference>
<sequence length="224" mass="24940">MTITELALLRLLPPTTSTTPSLLSALANAKTVMESYTHHRFHILQQVEDPTLLYILGEWDSLTQHMEGFIPSATNQALLTSLHGIVEVVSLTHYDVPLTQLPVPDAVEKKGRRGNGNGKGVVSIARHFVKAGQKGKFEEAFEANKGELQEYVAPGVCGWGWRVDREKEEEGQGEREEFVLFSPWESVDAHVGFGKTEAFERYAGFREWIDGADVKHARVLELGV</sequence>
<dbReference type="PANTHER" id="PTHR42052:SF1">
    <property type="entry name" value="ABM DOMAIN-CONTAINING PROTEIN"/>
    <property type="match status" value="1"/>
</dbReference>
<evidence type="ECO:0000313" key="1">
    <source>
        <dbReference type="EMBL" id="KAF2497918.1"/>
    </source>
</evidence>
<dbReference type="AlphaFoldDB" id="A0A6A6QZJ9"/>
<evidence type="ECO:0008006" key="3">
    <source>
        <dbReference type="Google" id="ProtNLM"/>
    </source>
</evidence>
<dbReference type="OrthoDB" id="3542212at2759"/>
<accession>A0A6A6QZJ9</accession>
<evidence type="ECO:0000313" key="2">
    <source>
        <dbReference type="Proteomes" id="UP000799750"/>
    </source>
</evidence>
<proteinExistence type="predicted"/>